<evidence type="ECO:0000256" key="4">
    <source>
        <dbReference type="ARBA" id="ARBA00023136"/>
    </source>
</evidence>
<dbReference type="Pfam" id="PF10337">
    <property type="entry name" value="ArAE_2_N"/>
    <property type="match status" value="1"/>
</dbReference>
<feature type="domain" description="Integral membrane bound transporter" evidence="9">
    <location>
        <begin position="714"/>
        <end position="842"/>
    </location>
</feature>
<evidence type="ECO:0000313" key="11">
    <source>
        <dbReference type="Proteomes" id="UP000242254"/>
    </source>
</evidence>
<reference evidence="10 11" key="1">
    <citation type="journal article" date="2016" name="Proc. Natl. Acad. Sci. U.S.A.">
        <title>Lipid metabolic changes in an early divergent fungus govern the establishment of a mutualistic symbiosis with endobacteria.</title>
        <authorList>
            <person name="Lastovetsky O.A."/>
            <person name="Gaspar M.L."/>
            <person name="Mondo S.J."/>
            <person name="LaButti K.M."/>
            <person name="Sandor L."/>
            <person name="Grigoriev I.V."/>
            <person name="Henry S.A."/>
            <person name="Pawlowska T.E."/>
        </authorList>
    </citation>
    <scope>NUCLEOTIDE SEQUENCE [LARGE SCALE GENOMIC DNA]</scope>
    <source>
        <strain evidence="10 11">ATCC 52813</strain>
    </source>
</reference>
<evidence type="ECO:0000313" key="10">
    <source>
        <dbReference type="EMBL" id="PHZ10895.1"/>
    </source>
</evidence>
<protein>
    <recommendedName>
        <fullName evidence="12">ER transporter 6TM N-terminal domain-containing protein</fullName>
    </recommendedName>
</protein>
<dbReference type="PANTHER" id="PTHR37994">
    <property type="entry name" value="ARAE_2_N DOMAIN-CONTAINING PROTEIN-RELATED"/>
    <property type="match status" value="1"/>
</dbReference>
<name>A0A2G4SQ68_RHIZD</name>
<evidence type="ECO:0008006" key="12">
    <source>
        <dbReference type="Google" id="ProtNLM"/>
    </source>
</evidence>
<keyword evidence="4 6" id="KW-0472">Membrane</keyword>
<keyword evidence="3 6" id="KW-1133">Transmembrane helix</keyword>
<accession>A0A2G4SQ68</accession>
<evidence type="ECO:0000259" key="7">
    <source>
        <dbReference type="Pfam" id="PF10334"/>
    </source>
</evidence>
<evidence type="ECO:0000256" key="1">
    <source>
        <dbReference type="ARBA" id="ARBA00004141"/>
    </source>
</evidence>
<dbReference type="InterPro" id="IPR018823">
    <property type="entry name" value="ArAE_2_N"/>
</dbReference>
<dbReference type="GeneID" id="35440081"/>
<evidence type="ECO:0000256" key="2">
    <source>
        <dbReference type="ARBA" id="ARBA00022692"/>
    </source>
</evidence>
<dbReference type="Pfam" id="PF13515">
    <property type="entry name" value="FUSC_2"/>
    <property type="match status" value="1"/>
</dbReference>
<dbReference type="GO" id="GO:0016020">
    <property type="term" value="C:membrane"/>
    <property type="evidence" value="ECO:0007669"/>
    <property type="project" value="UniProtKB-SubCell"/>
</dbReference>
<dbReference type="PANTHER" id="PTHR37994:SF4">
    <property type="entry name" value="ER TRANSPORTER 6TM N-TERMINAL DOMAIN-CONTAINING PROTEIN-RELATED"/>
    <property type="match status" value="1"/>
</dbReference>
<keyword evidence="2 6" id="KW-0812">Transmembrane</keyword>
<feature type="domain" description="Putative ER transporter 6TM N-terminal" evidence="8">
    <location>
        <begin position="138"/>
        <end position="375"/>
    </location>
</feature>
<feature type="compositionally biased region" description="Basic and acidic residues" evidence="5">
    <location>
        <begin position="322"/>
        <end position="338"/>
    </location>
</feature>
<dbReference type="Proteomes" id="UP000242254">
    <property type="component" value="Unassembled WGS sequence"/>
</dbReference>
<feature type="transmembrane region" description="Helical" evidence="6">
    <location>
        <begin position="137"/>
        <end position="159"/>
    </location>
</feature>
<feature type="transmembrane region" description="Helical" evidence="6">
    <location>
        <begin position="104"/>
        <end position="125"/>
    </location>
</feature>
<feature type="transmembrane region" description="Helical" evidence="6">
    <location>
        <begin position="829"/>
        <end position="847"/>
    </location>
</feature>
<dbReference type="AlphaFoldDB" id="A0A2G4SQ68"/>
<proteinExistence type="predicted"/>
<feature type="transmembrane region" description="Helical" evidence="6">
    <location>
        <begin position="931"/>
        <end position="952"/>
    </location>
</feature>
<dbReference type="InterPro" id="IPR049453">
    <property type="entry name" value="Memb_transporter_dom"/>
</dbReference>
<feature type="compositionally biased region" description="Acidic residues" evidence="5">
    <location>
        <begin position="348"/>
        <end position="369"/>
    </location>
</feature>
<dbReference type="InterPro" id="IPR018820">
    <property type="entry name" value="BRE4-related_DUF2421"/>
</dbReference>
<sequence>MSKKKARPKKNKILDAKTRFRLSSTTGHPLPLESIQQRLAGLWKSMTWPICVKIVKANIALTIAFGLFLINPVRQLTGASGILAAVAVEFVHPSKSYGFLAEDVVYGSLMCCLVAAWSILGTFLSNLVRDQTNKTMAQPKVCAILMFFLIIGCFFLSIIRVRVEKANVGGMLAATIMVISLTAAVQNSEFTTAPTLQALIPTLVGFALIFLVFFLFPENSTRVYVEQLIKVLEEFDYITQHQVNAFLQSEHHVDSVAVIHKKVDLLVSTLIQKKRMVRREPSYNVIATTDVSELTTLIKQLHVPLRGLGISRAMEENMRNAERKVMERDNQQDDEMHIKRPRSYYGGTDDEEEAEALEVSDSEEEESTESNETTCSSQQLRQRKVQWEDSMKVITFWKTDYDEILNVVRPTYVHLALACSEAVKESIKRLRRMQSLDPRYQGKPFFYKYYYRWKVGAEREKEEEKAFYYDPSVDPSIPLYEAIRQFHEQRLVGLNRLYTSTGVPRRILFLLLTFQFNLHTFAKLLYTLTSLIYELDLNRSRRQLWWPHLSFTKWLFQDHQTEASFDLETPAAIAGTTHPLAIQESLRRRATVIAASAATHRQSSIVDLESQLQKKPLYKLETPYRGRIRTPDEHRQGHLEKVAINPWRRNALDPMDYHDPDAAYPTTKRQHFFYNVYLFIVQYVYTADAAFAFRAIIVVVALSLPAFLEDSVGWYSESRGQWAVVVALIWMGPSVGSNFFATATRTVGTFIGAIQSIIIWEIARGTIPGLIILTFFVNLPWWLVYINGKFWKASGLFALVTTSLILGYTYNLDEGSNQTTIFVITYQRAVTCLVGVLAALIISAFPYPRTGRVELRHRISNTISDLGSLYSTFLALLVRDTPEDPETRRADRALFQAIANSIRQQIKGERVLLDQSRFEPTLRGTFPAQKYLYLLQVLDNILGLIIGMEFVIQKISFEWRMMVVKDTWQARKQMIASYLTALHLSSDALTNKSPLPPYVVRPTKARRTLTNLARRMDVFKVQHLGEREYTYYSTYMMNSEQLSVELELLVATVRDLVGPDSVSIWLNYKH</sequence>
<feature type="transmembrane region" description="Helical" evidence="6">
    <location>
        <begin position="762"/>
        <end position="784"/>
    </location>
</feature>
<feature type="domain" description="DUF2421" evidence="7">
    <location>
        <begin position="846"/>
        <end position="1054"/>
    </location>
</feature>
<evidence type="ECO:0000259" key="9">
    <source>
        <dbReference type="Pfam" id="PF13515"/>
    </source>
</evidence>
<evidence type="ECO:0000256" key="6">
    <source>
        <dbReference type="SAM" id="Phobius"/>
    </source>
</evidence>
<dbReference type="STRING" id="1340429.A0A2G4SQ68"/>
<feature type="region of interest" description="Disordered" evidence="5">
    <location>
        <begin position="322"/>
        <end position="381"/>
    </location>
</feature>
<evidence type="ECO:0000256" key="5">
    <source>
        <dbReference type="SAM" id="MobiDB-lite"/>
    </source>
</evidence>
<organism evidence="10 11">
    <name type="scientific">Rhizopus microsporus ATCC 52813</name>
    <dbReference type="NCBI Taxonomy" id="1340429"/>
    <lineage>
        <taxon>Eukaryota</taxon>
        <taxon>Fungi</taxon>
        <taxon>Fungi incertae sedis</taxon>
        <taxon>Mucoromycota</taxon>
        <taxon>Mucoromycotina</taxon>
        <taxon>Mucoromycetes</taxon>
        <taxon>Mucorales</taxon>
        <taxon>Mucorineae</taxon>
        <taxon>Rhizopodaceae</taxon>
        <taxon>Rhizopus</taxon>
    </lineage>
</organism>
<dbReference type="RefSeq" id="XP_023464603.1">
    <property type="nucleotide sequence ID" value="XM_023609091.1"/>
</dbReference>
<dbReference type="EMBL" id="KZ303853">
    <property type="protein sequence ID" value="PHZ10895.1"/>
    <property type="molecule type" value="Genomic_DNA"/>
</dbReference>
<feature type="transmembrane region" description="Helical" evidence="6">
    <location>
        <begin position="198"/>
        <end position="216"/>
    </location>
</feature>
<feature type="transmembrane region" description="Helical" evidence="6">
    <location>
        <begin position="676"/>
        <end position="702"/>
    </location>
</feature>
<comment type="subcellular location">
    <subcellularLocation>
        <location evidence="1">Membrane</location>
        <topology evidence="1">Multi-pass membrane protein</topology>
    </subcellularLocation>
</comment>
<dbReference type="Pfam" id="PF10334">
    <property type="entry name" value="BRE4"/>
    <property type="match status" value="1"/>
</dbReference>
<keyword evidence="11" id="KW-1185">Reference proteome</keyword>
<feature type="transmembrane region" description="Helical" evidence="6">
    <location>
        <begin position="722"/>
        <end position="741"/>
    </location>
</feature>
<evidence type="ECO:0000256" key="3">
    <source>
        <dbReference type="ARBA" id="ARBA00022989"/>
    </source>
</evidence>
<gene>
    <name evidence="10" type="ORF">RHIMIDRAFT_239040</name>
</gene>
<feature type="transmembrane region" description="Helical" evidence="6">
    <location>
        <begin position="50"/>
        <end position="70"/>
    </location>
</feature>
<feature type="transmembrane region" description="Helical" evidence="6">
    <location>
        <begin position="790"/>
        <end position="808"/>
    </location>
</feature>
<evidence type="ECO:0000259" key="8">
    <source>
        <dbReference type="Pfam" id="PF10337"/>
    </source>
</evidence>